<organism evidence="2 3">
    <name type="scientific">Anaerosporobacter mobilis DSM 15930</name>
    <dbReference type="NCBI Taxonomy" id="1120996"/>
    <lineage>
        <taxon>Bacteria</taxon>
        <taxon>Bacillati</taxon>
        <taxon>Bacillota</taxon>
        <taxon>Clostridia</taxon>
        <taxon>Lachnospirales</taxon>
        <taxon>Lachnospiraceae</taxon>
        <taxon>Anaerosporobacter</taxon>
    </lineage>
</organism>
<evidence type="ECO:0000313" key="2">
    <source>
        <dbReference type="EMBL" id="SHM99849.1"/>
    </source>
</evidence>
<dbReference type="AlphaFoldDB" id="A0A1M7N899"/>
<evidence type="ECO:0000313" key="3">
    <source>
        <dbReference type="Proteomes" id="UP000184038"/>
    </source>
</evidence>
<reference evidence="2 3" key="1">
    <citation type="submission" date="2016-11" db="EMBL/GenBank/DDBJ databases">
        <authorList>
            <person name="Jaros S."/>
            <person name="Januszkiewicz K."/>
            <person name="Wedrychowicz H."/>
        </authorList>
    </citation>
    <scope>NUCLEOTIDE SEQUENCE [LARGE SCALE GENOMIC DNA]</scope>
    <source>
        <strain evidence="2 3">DSM 15930</strain>
    </source>
</reference>
<dbReference type="InterPro" id="IPR027417">
    <property type="entry name" value="P-loop_NTPase"/>
</dbReference>
<dbReference type="InterPro" id="IPR011646">
    <property type="entry name" value="KAP_P-loop"/>
</dbReference>
<dbReference type="Gene3D" id="3.40.50.300">
    <property type="entry name" value="P-loop containing nucleotide triphosphate hydrolases"/>
    <property type="match status" value="1"/>
</dbReference>
<dbReference type="RefSeq" id="WP_073291227.1">
    <property type="nucleotide sequence ID" value="NZ_FRCP01000026.1"/>
</dbReference>
<dbReference type="EMBL" id="FRCP01000026">
    <property type="protein sequence ID" value="SHM99849.1"/>
    <property type="molecule type" value="Genomic_DNA"/>
</dbReference>
<dbReference type="Pfam" id="PF07693">
    <property type="entry name" value="KAP_NTPase"/>
    <property type="match status" value="1"/>
</dbReference>
<feature type="domain" description="KAP NTPase" evidence="1">
    <location>
        <begin position="25"/>
        <end position="283"/>
    </location>
</feature>
<dbReference type="Proteomes" id="UP000184038">
    <property type="component" value="Unassembled WGS sequence"/>
</dbReference>
<sequence length="444" mass="52273">MNREDIFNRTRVSDYIFEIVKHKEEIFDTEQSLIISIDSPWGTGKTTFLEMWEKELKENQDIKLLSYNAWIDDDLDNPLISITMKIHENIENTNIDAEKIKSSLITSAGIIAKSAAKNYLANKVVNYIGINGTDEVKKVFGEILGDESQLKETLDEIASTKEKSSYVEEHQNYINVKNEFRKTLMNLTKHKKVFFLIDELDRCRPSYAIKTLETIKHYFNIPGIVFIFALDMEQLKHSIATIYGQNMDSYGYLRRFFNHSIKLPKPSLKKYLSYIDKNNILSENQRMLNVISDIFETLELTLRDVDVVYINLKILNILKLKKCNDEKKMTFYAYLIALKYKYPQNYDLICHQLFILNIKKQVCDRNEKELPEPLSFSENQKEVSMFLDKLQMSWNTKTIAEFCRESDKSEFFVYYISVETIPYEDTMRVYEYIELVMEGIGMIE</sequence>
<protein>
    <submittedName>
        <fullName evidence="2">KAP family P-loop domain-containing protein</fullName>
    </submittedName>
</protein>
<accession>A0A1M7N899</accession>
<proteinExistence type="predicted"/>
<dbReference type="STRING" id="1120996.SAMN02746066_04285"/>
<gene>
    <name evidence="2" type="ORF">SAMN02746066_04285</name>
</gene>
<keyword evidence="3" id="KW-1185">Reference proteome</keyword>
<name>A0A1M7N899_9FIRM</name>
<dbReference type="OrthoDB" id="88903at2"/>
<evidence type="ECO:0000259" key="1">
    <source>
        <dbReference type="Pfam" id="PF07693"/>
    </source>
</evidence>
<dbReference type="SUPFAM" id="SSF52540">
    <property type="entry name" value="P-loop containing nucleoside triphosphate hydrolases"/>
    <property type="match status" value="1"/>
</dbReference>